<dbReference type="InterPro" id="IPR038696">
    <property type="entry name" value="IalB_sf"/>
</dbReference>
<dbReference type="AlphaFoldDB" id="A0A2P7BIW8"/>
<dbReference type="OrthoDB" id="8017994at2"/>
<dbReference type="InterPro" id="IPR010642">
    <property type="entry name" value="Invasion_prot_B"/>
</dbReference>
<feature type="region of interest" description="Disordered" evidence="1">
    <location>
        <begin position="180"/>
        <end position="206"/>
    </location>
</feature>
<dbReference type="Proteomes" id="UP000241764">
    <property type="component" value="Unassembled WGS sequence"/>
</dbReference>
<keyword evidence="2" id="KW-0732">Signal</keyword>
<dbReference type="Gene3D" id="2.60.40.1880">
    <property type="entry name" value="Invasion associated locus B (IalB) protein"/>
    <property type="match status" value="1"/>
</dbReference>
<gene>
    <name evidence="3" type="ORF">CU103_07655</name>
</gene>
<evidence type="ECO:0000313" key="3">
    <source>
        <dbReference type="EMBL" id="PSH66419.1"/>
    </source>
</evidence>
<comment type="caution">
    <text evidence="3">The sequence shown here is derived from an EMBL/GenBank/DDBJ whole genome shotgun (WGS) entry which is preliminary data.</text>
</comment>
<protein>
    <submittedName>
        <fullName evidence="3">Invasion-associated locus B family protein</fullName>
    </submittedName>
</protein>
<evidence type="ECO:0000256" key="1">
    <source>
        <dbReference type="SAM" id="MobiDB-lite"/>
    </source>
</evidence>
<dbReference type="Pfam" id="PF06776">
    <property type="entry name" value="IalB"/>
    <property type="match status" value="1"/>
</dbReference>
<feature type="chain" id="PRO_5015146643" evidence="2">
    <location>
        <begin position="24"/>
        <end position="206"/>
    </location>
</feature>
<name>A0A2P7BIW8_9HYPH</name>
<reference evidence="4" key="1">
    <citation type="submission" date="2017-11" db="EMBL/GenBank/DDBJ databases">
        <authorList>
            <person name="Kuznetsova I."/>
            <person name="Sazanova A."/>
            <person name="Chirak E."/>
            <person name="Safronova V."/>
            <person name="Willems A."/>
        </authorList>
    </citation>
    <scope>NUCLEOTIDE SEQUENCE [LARGE SCALE GENOMIC DNA]</scope>
    <source>
        <strain evidence="4">CCBAU 03422</strain>
    </source>
</reference>
<evidence type="ECO:0000256" key="2">
    <source>
        <dbReference type="SAM" id="SignalP"/>
    </source>
</evidence>
<organism evidence="3 4">
    <name type="scientific">Phyllobacterium sophorae</name>
    <dbReference type="NCBI Taxonomy" id="1520277"/>
    <lineage>
        <taxon>Bacteria</taxon>
        <taxon>Pseudomonadati</taxon>
        <taxon>Pseudomonadota</taxon>
        <taxon>Alphaproteobacteria</taxon>
        <taxon>Hyphomicrobiales</taxon>
        <taxon>Phyllobacteriaceae</taxon>
        <taxon>Phyllobacterium</taxon>
    </lineage>
</organism>
<accession>A0A2P7BIW8</accession>
<evidence type="ECO:0000313" key="4">
    <source>
        <dbReference type="Proteomes" id="UP000241764"/>
    </source>
</evidence>
<dbReference type="EMBL" id="PGGM01000002">
    <property type="protein sequence ID" value="PSH66419.1"/>
    <property type="molecule type" value="Genomic_DNA"/>
</dbReference>
<sequence>MSIRKTIAATASLVGATALLAVAAVPASAQQQRAPQGWFKVCSKQEENDICNTQNIVTADSGQLLTAVNLIEIKGKINRKIFQVSVPTGRLIAPGVGLQINGGKTQKIEYAICFPDRCISEVALSDELLSSFKKGNQLTLTSVNFQNKPNPINVALTGFSQAYDGPGLQQNELEQRQKTLQDEVQKRQKEFEEKMKAEQQKAKTGN</sequence>
<feature type="signal peptide" evidence="2">
    <location>
        <begin position="1"/>
        <end position="23"/>
    </location>
</feature>
<dbReference type="RefSeq" id="WP_106663265.1">
    <property type="nucleotide sequence ID" value="NZ_PGGM01000002.1"/>
</dbReference>
<proteinExistence type="predicted"/>
<keyword evidence="4" id="KW-1185">Reference proteome</keyword>